<comment type="caution">
    <text evidence="1">The sequence shown here is derived from an EMBL/GenBank/DDBJ whole genome shotgun (WGS) entry which is preliminary data.</text>
</comment>
<organism evidence="1">
    <name type="scientific">Tanacetum cinerariifolium</name>
    <name type="common">Dalmatian daisy</name>
    <name type="synonym">Chrysanthemum cinerariifolium</name>
    <dbReference type="NCBI Taxonomy" id="118510"/>
    <lineage>
        <taxon>Eukaryota</taxon>
        <taxon>Viridiplantae</taxon>
        <taxon>Streptophyta</taxon>
        <taxon>Embryophyta</taxon>
        <taxon>Tracheophyta</taxon>
        <taxon>Spermatophyta</taxon>
        <taxon>Magnoliopsida</taxon>
        <taxon>eudicotyledons</taxon>
        <taxon>Gunneridae</taxon>
        <taxon>Pentapetalae</taxon>
        <taxon>asterids</taxon>
        <taxon>campanulids</taxon>
        <taxon>Asterales</taxon>
        <taxon>Asteraceae</taxon>
        <taxon>Asteroideae</taxon>
        <taxon>Anthemideae</taxon>
        <taxon>Anthemidinae</taxon>
        <taxon>Tanacetum</taxon>
    </lineage>
</organism>
<accession>A0A699R0I6</accession>
<reference evidence="1" key="1">
    <citation type="journal article" date="2019" name="Sci. Rep.">
        <title>Draft genome of Tanacetum cinerariifolium, the natural source of mosquito coil.</title>
        <authorList>
            <person name="Yamashiro T."/>
            <person name="Shiraishi A."/>
            <person name="Satake H."/>
            <person name="Nakayama K."/>
        </authorList>
    </citation>
    <scope>NUCLEOTIDE SEQUENCE</scope>
</reference>
<name>A0A699R0I6_TANCI</name>
<protein>
    <submittedName>
        <fullName evidence="1">Uncharacterized protein</fullName>
    </submittedName>
</protein>
<dbReference type="EMBL" id="BKCJ011071359">
    <property type="protein sequence ID" value="GFC79640.1"/>
    <property type="molecule type" value="Genomic_DNA"/>
</dbReference>
<dbReference type="AlphaFoldDB" id="A0A699R0I6"/>
<feature type="non-terminal residue" evidence="1">
    <location>
        <position position="1"/>
    </location>
</feature>
<proteinExistence type="predicted"/>
<sequence>VLPLLAGCTVSLVASVSRSTTEEEEVVGIVGPRYAVPLLVVIHFRSSFGLEIVLPGRVLEPEDEADNWRRNEDHHKFHSLE</sequence>
<gene>
    <name evidence="1" type="ORF">Tci_851610</name>
</gene>
<evidence type="ECO:0000313" key="1">
    <source>
        <dbReference type="EMBL" id="GFC79640.1"/>
    </source>
</evidence>